<evidence type="ECO:0000313" key="14">
    <source>
        <dbReference type="EMBL" id="EGW35715.1"/>
    </source>
</evidence>
<dbReference type="GO" id="GO:0031418">
    <property type="term" value="F:L-ascorbic acid binding"/>
    <property type="evidence" value="ECO:0007669"/>
    <property type="project" value="UniProtKB-KW"/>
</dbReference>
<feature type="domain" description="Fe2OG dioxygenase" evidence="13">
    <location>
        <begin position="137"/>
        <end position="247"/>
    </location>
</feature>
<dbReference type="GO" id="GO:0006450">
    <property type="term" value="P:regulation of translational fidelity"/>
    <property type="evidence" value="ECO:0007669"/>
    <property type="project" value="EnsemblFungi"/>
</dbReference>
<evidence type="ECO:0000256" key="2">
    <source>
        <dbReference type="ARBA" id="ARBA00004123"/>
    </source>
</evidence>
<proteinExistence type="inferred from homology"/>
<dbReference type="AlphaFoldDB" id="G3AEC7"/>
<evidence type="ECO:0000256" key="9">
    <source>
        <dbReference type="ARBA" id="ARBA00023242"/>
    </source>
</evidence>
<dbReference type="GO" id="GO:0006415">
    <property type="term" value="P:translational termination"/>
    <property type="evidence" value="ECO:0007669"/>
    <property type="project" value="EnsemblFungi"/>
</dbReference>
<name>G3AEC7_SPAPN</name>
<keyword evidence="4" id="KW-0479">Metal-binding</keyword>
<dbReference type="PROSITE" id="PS51471">
    <property type="entry name" value="FE2OG_OXY"/>
    <property type="match status" value="1"/>
</dbReference>
<evidence type="ECO:0000256" key="12">
    <source>
        <dbReference type="ARBA" id="ARBA00081607"/>
    </source>
</evidence>
<dbReference type="PANTHER" id="PTHR12117:SF0">
    <property type="entry name" value="PROLYL 3-HYDROXYLASE OGFOD1"/>
    <property type="match status" value="1"/>
</dbReference>
<dbReference type="SMART" id="SM00702">
    <property type="entry name" value="P4Hc"/>
    <property type="match status" value="1"/>
</dbReference>
<dbReference type="OrthoDB" id="430522at2759"/>
<dbReference type="Pfam" id="PF10637">
    <property type="entry name" value="Ofd1_CTDD"/>
    <property type="match status" value="1"/>
</dbReference>
<dbReference type="GO" id="GO:0006449">
    <property type="term" value="P:regulation of translational termination"/>
    <property type="evidence" value="ECO:0007669"/>
    <property type="project" value="EnsemblFungi"/>
</dbReference>
<gene>
    <name evidence="14" type="ORF">SPAPADRAFT_130916</name>
</gene>
<dbReference type="Pfam" id="PF13661">
    <property type="entry name" value="2OG-FeII_Oxy_4"/>
    <property type="match status" value="1"/>
</dbReference>
<dbReference type="GO" id="GO:0071456">
    <property type="term" value="P:cellular response to hypoxia"/>
    <property type="evidence" value="ECO:0007669"/>
    <property type="project" value="EnsemblFungi"/>
</dbReference>
<dbReference type="GO" id="GO:0008198">
    <property type="term" value="F:ferrous iron binding"/>
    <property type="evidence" value="ECO:0007669"/>
    <property type="project" value="EnsemblFungi"/>
</dbReference>
<dbReference type="GeneID" id="18869539"/>
<evidence type="ECO:0000256" key="1">
    <source>
        <dbReference type="ARBA" id="ARBA00001961"/>
    </source>
</evidence>
<dbReference type="GO" id="GO:0005737">
    <property type="term" value="C:cytoplasm"/>
    <property type="evidence" value="ECO:0007669"/>
    <property type="project" value="TreeGrafter"/>
</dbReference>
<evidence type="ECO:0000256" key="6">
    <source>
        <dbReference type="ARBA" id="ARBA00022964"/>
    </source>
</evidence>
<dbReference type="GO" id="GO:0008143">
    <property type="term" value="F:poly(A) binding"/>
    <property type="evidence" value="ECO:0007669"/>
    <property type="project" value="EnsemblFungi"/>
</dbReference>
<dbReference type="GO" id="GO:0005634">
    <property type="term" value="C:nucleus"/>
    <property type="evidence" value="ECO:0007669"/>
    <property type="project" value="UniProtKB-SubCell"/>
</dbReference>
<organism evidence="15">
    <name type="scientific">Spathaspora passalidarum (strain NRRL Y-27907 / 11-Y1)</name>
    <dbReference type="NCBI Taxonomy" id="619300"/>
    <lineage>
        <taxon>Eukaryota</taxon>
        <taxon>Fungi</taxon>
        <taxon>Dikarya</taxon>
        <taxon>Ascomycota</taxon>
        <taxon>Saccharomycotina</taxon>
        <taxon>Pichiomycetes</taxon>
        <taxon>Debaryomycetaceae</taxon>
        <taxon>Spathaspora</taxon>
    </lineage>
</organism>
<evidence type="ECO:0000256" key="10">
    <source>
        <dbReference type="ARBA" id="ARBA00047444"/>
    </source>
</evidence>
<accession>G3AEC7</accession>
<evidence type="ECO:0000256" key="5">
    <source>
        <dbReference type="ARBA" id="ARBA00022896"/>
    </source>
</evidence>
<comment type="cofactor">
    <cofactor evidence="1">
        <name>L-ascorbate</name>
        <dbReference type="ChEBI" id="CHEBI:38290"/>
    </cofactor>
</comment>
<keyword evidence="5" id="KW-0847">Vitamin C</keyword>
<protein>
    <recommendedName>
        <fullName evidence="12">uS12 prolyl 3,4-dihydroxylase</fullName>
    </recommendedName>
</protein>
<evidence type="ECO:0000259" key="13">
    <source>
        <dbReference type="PROSITE" id="PS51471"/>
    </source>
</evidence>
<dbReference type="eggNOG" id="KOG3844">
    <property type="taxonomic scope" value="Eukaryota"/>
</dbReference>
<dbReference type="GO" id="GO:0019826">
    <property type="term" value="F:oxygen sensor activity"/>
    <property type="evidence" value="ECO:0007669"/>
    <property type="project" value="EnsemblFungi"/>
</dbReference>
<keyword evidence="6 14" id="KW-0223">Dioxygenase</keyword>
<keyword evidence="7" id="KW-0560">Oxidoreductase</keyword>
<comment type="catalytic activity">
    <reaction evidence="11">
        <text>[ribosomal protein uS12]-(3S)-3-hydroxy-L-proline + 2-oxoglutarate + O2 = [ribosomal protein uS12]-(3S)-3,4-dihydroxy-L-proline + succinate + CO2</text>
        <dbReference type="Rhea" id="RHEA:54160"/>
        <dbReference type="Rhea" id="RHEA-COMP:13817"/>
        <dbReference type="Rhea" id="RHEA-COMP:13818"/>
        <dbReference type="ChEBI" id="CHEBI:15379"/>
        <dbReference type="ChEBI" id="CHEBI:16526"/>
        <dbReference type="ChEBI" id="CHEBI:16810"/>
        <dbReference type="ChEBI" id="CHEBI:30031"/>
        <dbReference type="ChEBI" id="CHEBI:85428"/>
        <dbReference type="ChEBI" id="CHEBI:138052"/>
    </reaction>
</comment>
<dbReference type="InterPro" id="IPR043044">
    <property type="entry name" value="TPA1/Ofd1_C"/>
</dbReference>
<dbReference type="GO" id="GO:0031543">
    <property type="term" value="F:peptidyl-proline dioxygenase activity"/>
    <property type="evidence" value="ECO:0007669"/>
    <property type="project" value="EnsemblFungi"/>
</dbReference>
<dbReference type="EMBL" id="GL996499">
    <property type="protein sequence ID" value="EGW35715.1"/>
    <property type="molecule type" value="Genomic_DNA"/>
</dbReference>
<dbReference type="InterPro" id="IPR006620">
    <property type="entry name" value="Pro_4_hyd_alph"/>
</dbReference>
<dbReference type="InterPro" id="IPR005123">
    <property type="entry name" value="Oxoglu/Fe-dep_dioxygenase_dom"/>
</dbReference>
<comment type="catalytic activity">
    <reaction evidence="10">
        <text>[ribosomal protein uS12]-L-proline + 2-oxoglutarate + O2 = [ribosomal protein uS12]-(3S)-3-hydroxy-L-proline + succinate + CO2</text>
        <dbReference type="Rhea" id="RHEA:54156"/>
        <dbReference type="Rhea" id="RHEA-COMP:13816"/>
        <dbReference type="Rhea" id="RHEA-COMP:13818"/>
        <dbReference type="ChEBI" id="CHEBI:15379"/>
        <dbReference type="ChEBI" id="CHEBI:16526"/>
        <dbReference type="ChEBI" id="CHEBI:16810"/>
        <dbReference type="ChEBI" id="CHEBI:30031"/>
        <dbReference type="ChEBI" id="CHEBI:50342"/>
        <dbReference type="ChEBI" id="CHEBI:85428"/>
    </reaction>
</comment>
<keyword evidence="15" id="KW-1185">Reference proteome</keyword>
<dbReference type="GO" id="GO:2000639">
    <property type="term" value="P:negative regulation of SREBP signaling pathway"/>
    <property type="evidence" value="ECO:0007669"/>
    <property type="project" value="EnsemblFungi"/>
</dbReference>
<dbReference type="InterPro" id="IPR051842">
    <property type="entry name" value="uS12_prolyl_hydroxylase"/>
</dbReference>
<dbReference type="HOGENOM" id="CLU_017005_0_0_1"/>
<keyword evidence="8" id="KW-0408">Iron</keyword>
<keyword evidence="9" id="KW-0539">Nucleus</keyword>
<evidence type="ECO:0000256" key="11">
    <source>
        <dbReference type="ARBA" id="ARBA00051966"/>
    </source>
</evidence>
<dbReference type="OMA" id="GWYHIPQ"/>
<evidence type="ECO:0000256" key="7">
    <source>
        <dbReference type="ARBA" id="ARBA00023002"/>
    </source>
</evidence>
<dbReference type="GO" id="GO:0032436">
    <property type="term" value="P:positive regulation of proteasomal ubiquitin-dependent protein catabolic process"/>
    <property type="evidence" value="ECO:0007669"/>
    <property type="project" value="EnsemblFungi"/>
</dbReference>
<evidence type="ECO:0000313" key="15">
    <source>
        <dbReference type="Proteomes" id="UP000000709"/>
    </source>
</evidence>
<evidence type="ECO:0000256" key="8">
    <source>
        <dbReference type="ARBA" id="ARBA00023004"/>
    </source>
</evidence>
<dbReference type="FunCoup" id="G3AEC7">
    <property type="interactions" value="418"/>
</dbReference>
<evidence type="ECO:0000256" key="3">
    <source>
        <dbReference type="ARBA" id="ARBA00007443"/>
    </source>
</evidence>
<comment type="subcellular location">
    <subcellularLocation>
        <location evidence="2">Nucleus</location>
    </subcellularLocation>
</comment>
<dbReference type="RefSeq" id="XP_007373127.1">
    <property type="nucleotide sequence ID" value="XM_007373065.1"/>
</dbReference>
<dbReference type="KEGG" id="spaa:SPAPADRAFT_130916"/>
<dbReference type="InterPro" id="IPR039558">
    <property type="entry name" value="TPA1/OFD1_N"/>
</dbReference>
<dbReference type="STRING" id="619300.G3AEC7"/>
<dbReference type="GO" id="GO:0000288">
    <property type="term" value="P:nuclear-transcribed mRNA catabolic process, deadenylation-dependent decay"/>
    <property type="evidence" value="ECO:0007669"/>
    <property type="project" value="EnsemblFungi"/>
</dbReference>
<evidence type="ECO:0000256" key="4">
    <source>
        <dbReference type="ARBA" id="ARBA00022723"/>
    </source>
</evidence>
<reference evidence="14 15" key="1">
    <citation type="journal article" date="2011" name="Proc. Natl. Acad. Sci. U.S.A.">
        <title>Comparative genomics of xylose-fermenting fungi for enhanced biofuel production.</title>
        <authorList>
            <person name="Wohlbach D.J."/>
            <person name="Kuo A."/>
            <person name="Sato T.K."/>
            <person name="Potts K.M."/>
            <person name="Salamov A.A."/>
            <person name="LaButti K.M."/>
            <person name="Sun H."/>
            <person name="Clum A."/>
            <person name="Pangilinan J.L."/>
            <person name="Lindquist E.A."/>
            <person name="Lucas S."/>
            <person name="Lapidus A."/>
            <person name="Jin M."/>
            <person name="Gunawan C."/>
            <person name="Balan V."/>
            <person name="Dale B.E."/>
            <person name="Jeffries T.W."/>
            <person name="Zinkel R."/>
            <person name="Barry K.W."/>
            <person name="Grigoriev I.V."/>
            <person name="Gasch A.P."/>
        </authorList>
    </citation>
    <scope>NUCLEOTIDE SEQUENCE [LARGE SCALE GENOMIC DNA]</scope>
    <source>
        <strain evidence="15">NRRL Y-27907 / 11-Y1</strain>
    </source>
</reference>
<dbReference type="Gene3D" id="2.60.120.620">
    <property type="entry name" value="q2cbj1_9rhob like domain"/>
    <property type="match status" value="1"/>
</dbReference>
<dbReference type="PANTHER" id="PTHR12117">
    <property type="entry name" value="HISTONE ACETYLTRANSFERASE COMPLEX"/>
    <property type="match status" value="1"/>
</dbReference>
<sequence>MTKRKVDSVENTDSKKQSIEFTKEDIVSFFNSQIWDSKFQDDLKQSIEASQPYRWGTVTQLIDDTLLRQVRKEVLSEIAFTQKETDIYKVYQSGDLANLSGLDWNDLSRLPSLFKLRAGIYSQEFRDVISKVTGCGKLSGVKTDISINTYTKGCHLLTHDDVIGSRRVSFILYLPDPDRTWKESYGGGLRLYPAVIPNVPHTDYSQKLIPQFNQIAFFTVQPGLSFHDVEEVREDKQRLSIQGWFHIPQEGEDGFIPGEQEETEARSTLQQLQSKELQEYDFPKSERDRVVPSELNIYQSPFKSLSEAETEYLRKFINPLYLTDDVITKLNKSFIDESIIEIQNVLVDEYANVLRDQIRDLELNSVTPQKSTDIEAPWKCAVPPHKQRFMYIDGKSPIGEMTESNINYVTKVGPQELPNFALIEAKNDVDVKLIELASLFKSVAFKKWLKLLTDLVVTADQVLVRRFRPGHDFILATTIDKSETADEENVLLEATLNLTPSAVNPKNWESGEFGGYELCMLLAGDESDGEFEEDDDPAVYKANDPNDDSILFTSQCKWNVLTLYLRDPSVLKFIKYVSINAKGSRWDISGQWNVKTENDDEEEEQEDSK</sequence>
<dbReference type="Proteomes" id="UP000000709">
    <property type="component" value="Unassembled WGS sequence"/>
</dbReference>
<dbReference type="InterPro" id="IPR019601">
    <property type="entry name" value="Oxoglutarate/Fe-dep_Oase_C"/>
</dbReference>
<dbReference type="FunFam" id="2.60.120.620:FF:000014">
    <property type="entry name" value="Prolyl 3,4-dihydroxylase TPA1"/>
    <property type="match status" value="1"/>
</dbReference>
<dbReference type="GO" id="GO:0140311">
    <property type="term" value="F:protein sequestering activity"/>
    <property type="evidence" value="ECO:0007669"/>
    <property type="project" value="EnsemblFungi"/>
</dbReference>
<dbReference type="InParanoid" id="G3AEC7"/>
<dbReference type="Gene3D" id="3.60.130.20">
    <property type="entry name" value="Oxoglutarate/iron-dependent oxygenase, C-terminal degradation domain"/>
    <property type="match status" value="1"/>
</dbReference>
<comment type="similarity">
    <text evidence="3">Belongs to the TPA1 family.</text>
</comment>